<feature type="region of interest" description="Disordered" evidence="5">
    <location>
        <begin position="1"/>
        <end position="36"/>
    </location>
</feature>
<dbReference type="GO" id="GO:0043565">
    <property type="term" value="F:sequence-specific DNA binding"/>
    <property type="evidence" value="ECO:0007669"/>
    <property type="project" value="InterPro"/>
</dbReference>
<feature type="domain" description="HSF-type DNA-binding" evidence="6">
    <location>
        <begin position="318"/>
        <end position="416"/>
    </location>
</feature>
<name>A0A6S8IDM2_9STRA</name>
<feature type="compositionally biased region" description="Pro residues" evidence="5">
    <location>
        <begin position="188"/>
        <end position="199"/>
    </location>
</feature>
<keyword evidence="2" id="KW-0238">DNA-binding</keyword>
<feature type="region of interest" description="Disordered" evidence="5">
    <location>
        <begin position="278"/>
        <end position="320"/>
    </location>
</feature>
<evidence type="ECO:0000256" key="5">
    <source>
        <dbReference type="SAM" id="MobiDB-lite"/>
    </source>
</evidence>
<dbReference type="PANTHER" id="PTHR10015:SF427">
    <property type="entry name" value="HEAT SHOCK FACTOR PROTEIN"/>
    <property type="match status" value="1"/>
</dbReference>
<protein>
    <recommendedName>
        <fullName evidence="6">HSF-type DNA-binding domain-containing protein</fullName>
    </recommendedName>
</protein>
<dbReference type="AlphaFoldDB" id="A0A6S8IDM2"/>
<feature type="compositionally biased region" description="Pro residues" evidence="5">
    <location>
        <begin position="83"/>
        <end position="95"/>
    </location>
</feature>
<dbReference type="PANTHER" id="PTHR10015">
    <property type="entry name" value="HEAT SHOCK TRANSCRIPTION FACTOR"/>
    <property type="match status" value="1"/>
</dbReference>
<dbReference type="GO" id="GO:0005634">
    <property type="term" value="C:nucleus"/>
    <property type="evidence" value="ECO:0007669"/>
    <property type="project" value="UniProtKB-SubCell"/>
</dbReference>
<evidence type="ECO:0000259" key="6">
    <source>
        <dbReference type="SMART" id="SM00415"/>
    </source>
</evidence>
<dbReference type="GO" id="GO:0003700">
    <property type="term" value="F:DNA-binding transcription factor activity"/>
    <property type="evidence" value="ECO:0007669"/>
    <property type="project" value="InterPro"/>
</dbReference>
<feature type="compositionally biased region" description="Low complexity" evidence="5">
    <location>
        <begin position="70"/>
        <end position="82"/>
    </location>
</feature>
<dbReference type="Pfam" id="PF00447">
    <property type="entry name" value="HSF_DNA-bind"/>
    <property type="match status" value="1"/>
</dbReference>
<comment type="subcellular location">
    <subcellularLocation>
        <location evidence="1">Nucleus</location>
    </subcellularLocation>
</comment>
<dbReference type="InterPro" id="IPR036388">
    <property type="entry name" value="WH-like_DNA-bd_sf"/>
</dbReference>
<reference evidence="7" key="1">
    <citation type="submission" date="2021-01" db="EMBL/GenBank/DDBJ databases">
        <authorList>
            <person name="Corre E."/>
            <person name="Pelletier E."/>
            <person name="Niang G."/>
            <person name="Scheremetjew M."/>
            <person name="Finn R."/>
            <person name="Kale V."/>
            <person name="Holt S."/>
            <person name="Cochrane G."/>
            <person name="Meng A."/>
            <person name="Brown T."/>
            <person name="Cohen L."/>
        </authorList>
    </citation>
    <scope>NUCLEOTIDE SEQUENCE</scope>
    <source>
        <strain evidence="7">CCMP127</strain>
    </source>
</reference>
<evidence type="ECO:0000256" key="3">
    <source>
        <dbReference type="ARBA" id="ARBA00023242"/>
    </source>
</evidence>
<comment type="similarity">
    <text evidence="4">Belongs to the HSF family.</text>
</comment>
<dbReference type="EMBL" id="HBIM01003617">
    <property type="protein sequence ID" value="CAE0405042.1"/>
    <property type="molecule type" value="Transcribed_RNA"/>
</dbReference>
<organism evidence="7">
    <name type="scientific">Amphora coffeiformis</name>
    <dbReference type="NCBI Taxonomy" id="265554"/>
    <lineage>
        <taxon>Eukaryota</taxon>
        <taxon>Sar</taxon>
        <taxon>Stramenopiles</taxon>
        <taxon>Ochrophyta</taxon>
        <taxon>Bacillariophyta</taxon>
        <taxon>Bacillariophyceae</taxon>
        <taxon>Bacillariophycidae</taxon>
        <taxon>Thalassiophysales</taxon>
        <taxon>Catenulaceae</taxon>
        <taxon>Amphora</taxon>
    </lineage>
</organism>
<evidence type="ECO:0000313" key="8">
    <source>
        <dbReference type="EMBL" id="CAE0405043.1"/>
    </source>
</evidence>
<dbReference type="EMBL" id="HBIM01003618">
    <property type="protein sequence ID" value="CAE0405043.1"/>
    <property type="molecule type" value="Transcribed_RNA"/>
</dbReference>
<evidence type="ECO:0000256" key="1">
    <source>
        <dbReference type="ARBA" id="ARBA00004123"/>
    </source>
</evidence>
<accession>A0A6S8IDM2</accession>
<proteinExistence type="inferred from homology"/>
<feature type="region of interest" description="Disordered" evidence="5">
    <location>
        <begin position="177"/>
        <end position="204"/>
    </location>
</feature>
<keyword evidence="3" id="KW-0539">Nucleus</keyword>
<dbReference type="SUPFAM" id="SSF46785">
    <property type="entry name" value="Winged helix' DNA-binding domain"/>
    <property type="match status" value="1"/>
</dbReference>
<sequence>MSDRDLNHQGRVNRRFTNEQEENASGDQPPPPANAANLLNLATGMYTAPGSWNTLPLPMDVLQQQIEAHIQQAQQQMMRQQQQPPPQPPPVPPAMPQQQHALDAIPMLMQAMLSSQQSPSTIPPNTMQVNHSLLMRTLWMAMTQLMQYRQLAEFLMHLLSQCGVNVPTQMLMPGMFPPPQQPQQQQPPFWPPMPSPSQAPPQANNQIDMNMMNLMMISALTEANPTSPQQLPTILAPLLQQLGGIPANNNSNMNTRQSSHTTSLADAAQRVTAGVTMATSGGGPSVAAAARRPAESDFPPMSPPPQRQQRARKKRKYDHESFPEKLHRLVSDAHENGLTDICRFNEDGSRFQILNTAAFEEELLPNYFRHNHISSFKRLLRMYSFRRIQGTWMEGIFEHPLFHRDHPELCKQMQRVESGT</sequence>
<dbReference type="InterPro" id="IPR000232">
    <property type="entry name" value="HSF_DNA-bd"/>
</dbReference>
<dbReference type="Gene3D" id="1.10.10.10">
    <property type="entry name" value="Winged helix-like DNA-binding domain superfamily/Winged helix DNA-binding domain"/>
    <property type="match status" value="1"/>
</dbReference>
<evidence type="ECO:0000313" key="7">
    <source>
        <dbReference type="EMBL" id="CAE0405042.1"/>
    </source>
</evidence>
<evidence type="ECO:0000256" key="4">
    <source>
        <dbReference type="RuleBase" id="RU004020"/>
    </source>
</evidence>
<evidence type="ECO:0000256" key="2">
    <source>
        <dbReference type="ARBA" id="ARBA00023125"/>
    </source>
</evidence>
<feature type="region of interest" description="Disordered" evidence="5">
    <location>
        <begin position="70"/>
        <end position="97"/>
    </location>
</feature>
<dbReference type="InterPro" id="IPR036390">
    <property type="entry name" value="WH_DNA-bd_sf"/>
</dbReference>
<dbReference type="SMART" id="SM00415">
    <property type="entry name" value="HSF"/>
    <property type="match status" value="1"/>
</dbReference>
<gene>
    <name evidence="7" type="ORF">ACOF00016_LOCUS3114</name>
    <name evidence="8" type="ORF">ACOF00016_LOCUS3115</name>
</gene>